<dbReference type="InterPro" id="IPR017894">
    <property type="entry name" value="HTH_IS21_transposase_type"/>
</dbReference>
<keyword evidence="4" id="KW-0233">DNA recombination</keyword>
<protein>
    <submittedName>
        <fullName evidence="6">Helix-turn-helix domain-containing protein</fullName>
    </submittedName>
</protein>
<dbReference type="EMBL" id="JBFDAH010000005">
    <property type="protein sequence ID" value="MEW4365033.1"/>
    <property type="molecule type" value="Genomic_DNA"/>
</dbReference>
<comment type="caution">
    <text evidence="6">The sequence shown here is derived from an EMBL/GenBank/DDBJ whole genome shotgun (WGS) entry which is preliminary data.</text>
</comment>
<dbReference type="RefSeq" id="WP_367023524.1">
    <property type="nucleotide sequence ID" value="NZ_JBFDAH010000005.1"/>
</dbReference>
<dbReference type="SUPFAM" id="SSF46689">
    <property type="entry name" value="Homeodomain-like"/>
    <property type="match status" value="1"/>
</dbReference>
<feature type="domain" description="HTH IS21-type" evidence="5">
    <location>
        <begin position="5"/>
        <end position="68"/>
    </location>
</feature>
<gene>
    <name evidence="6" type="ORF">ABVT42_06135</name>
</gene>
<keyword evidence="7" id="KW-1185">Reference proteome</keyword>
<dbReference type="Gene3D" id="1.10.10.60">
    <property type="entry name" value="Homeodomain-like"/>
    <property type="match status" value="1"/>
</dbReference>
<evidence type="ECO:0000256" key="1">
    <source>
        <dbReference type="ARBA" id="ARBA00009277"/>
    </source>
</evidence>
<name>A0ABV3ML40_9GAMM</name>
<proteinExistence type="inferred from homology"/>
<dbReference type="Pfam" id="PF13936">
    <property type="entry name" value="HTH_38"/>
    <property type="match status" value="1"/>
</dbReference>
<evidence type="ECO:0000256" key="4">
    <source>
        <dbReference type="ARBA" id="ARBA00023172"/>
    </source>
</evidence>
<keyword evidence="2" id="KW-0815">Transposition</keyword>
<keyword evidence="3" id="KW-0238">DNA-binding</keyword>
<dbReference type="Proteomes" id="UP001554427">
    <property type="component" value="Unassembled WGS sequence"/>
</dbReference>
<reference evidence="6 7" key="1">
    <citation type="submission" date="2024-06" db="EMBL/GenBank/DDBJ databases">
        <title>Aliikangiella maris sp. nov., sp. nov., a phycosphere bacterium isolated from seawater and ecosystem role in Phaeocystis globosa blooms.</title>
        <authorList>
            <person name="Li F."/>
        </authorList>
    </citation>
    <scope>NUCLEOTIDE SEQUENCE [LARGE SCALE GENOMIC DNA]</scope>
    <source>
        <strain evidence="6 7">GXAS 306</strain>
    </source>
</reference>
<accession>A0ABV3ML40</accession>
<evidence type="ECO:0000313" key="6">
    <source>
        <dbReference type="EMBL" id="MEW4365033.1"/>
    </source>
</evidence>
<dbReference type="InterPro" id="IPR025246">
    <property type="entry name" value="IS30-like_HTH"/>
</dbReference>
<sequence>MISKEELMKIQILHQQGYSQRAIARELGISRNTVKRYLRLDVSEPKYQPRGKQHSKLDRFKPYLHSRIAQASPVHLSGEVLFREIQELGYTGSISLLRHYLFMYRGQPDSKPVIRFETPAGKQMQVDWGQMRGGKSPLYAFVAVLGYSRALFVHLTDSMCYETLEHCQL</sequence>
<dbReference type="PROSITE" id="PS50531">
    <property type="entry name" value="HTH_IS21"/>
    <property type="match status" value="1"/>
</dbReference>
<dbReference type="PANTHER" id="PTHR35004">
    <property type="entry name" value="TRANSPOSASE RV3428C-RELATED"/>
    <property type="match status" value="1"/>
</dbReference>
<evidence type="ECO:0000259" key="5">
    <source>
        <dbReference type="PROSITE" id="PS50531"/>
    </source>
</evidence>
<evidence type="ECO:0000256" key="3">
    <source>
        <dbReference type="ARBA" id="ARBA00023125"/>
    </source>
</evidence>
<comment type="similarity">
    <text evidence="1">Belongs to the transposase IS21/IS408/IS1162 family.</text>
</comment>
<dbReference type="PANTHER" id="PTHR35004:SF6">
    <property type="entry name" value="TRANSPOSASE"/>
    <property type="match status" value="1"/>
</dbReference>
<evidence type="ECO:0000256" key="2">
    <source>
        <dbReference type="ARBA" id="ARBA00022578"/>
    </source>
</evidence>
<organism evidence="6 7">
    <name type="scientific">Aliikangiella maris</name>
    <dbReference type="NCBI Taxonomy" id="3162458"/>
    <lineage>
        <taxon>Bacteria</taxon>
        <taxon>Pseudomonadati</taxon>
        <taxon>Pseudomonadota</taxon>
        <taxon>Gammaproteobacteria</taxon>
        <taxon>Oceanospirillales</taxon>
        <taxon>Pleioneaceae</taxon>
        <taxon>Aliikangiella</taxon>
    </lineage>
</organism>
<evidence type="ECO:0000313" key="7">
    <source>
        <dbReference type="Proteomes" id="UP001554427"/>
    </source>
</evidence>
<dbReference type="InterPro" id="IPR009057">
    <property type="entry name" value="Homeodomain-like_sf"/>
</dbReference>